<keyword evidence="11" id="KW-1185">Reference proteome</keyword>
<comment type="caution">
    <text evidence="10">The sequence shown here is derived from an EMBL/GenBank/DDBJ whole genome shotgun (WGS) entry which is preliminary data.</text>
</comment>
<evidence type="ECO:0000259" key="9">
    <source>
        <dbReference type="Pfam" id="PF00266"/>
    </source>
</evidence>
<keyword evidence="5" id="KW-0808">Transferase</keyword>
<evidence type="ECO:0000313" key="10">
    <source>
        <dbReference type="EMBL" id="OMJ13372.1"/>
    </source>
</evidence>
<protein>
    <recommendedName>
        <fullName evidence="8">Selenocysteine lyase</fullName>
        <ecNumber evidence="7">4.4.1.16</ecNumber>
    </recommendedName>
</protein>
<dbReference type="Gene3D" id="3.90.1150.10">
    <property type="entry name" value="Aspartate Aminotransferase, domain 1"/>
    <property type="match status" value="1"/>
</dbReference>
<evidence type="ECO:0000256" key="3">
    <source>
        <dbReference type="ARBA" id="ARBA00011738"/>
    </source>
</evidence>
<dbReference type="InterPro" id="IPR000192">
    <property type="entry name" value="Aminotrans_V_dom"/>
</dbReference>
<evidence type="ECO:0000256" key="7">
    <source>
        <dbReference type="ARBA" id="ARBA00039054"/>
    </source>
</evidence>
<gene>
    <name evidence="10" type="ORF">AYI69_g9028</name>
</gene>
<comment type="function">
    <text evidence="6">Catalyzes the decomposition of L-selenocysteine to L-alanine and elemental selenium.</text>
</comment>
<comment type="subunit">
    <text evidence="3">Homodimer.</text>
</comment>
<dbReference type="EMBL" id="LSSM01005107">
    <property type="protein sequence ID" value="OMJ13372.1"/>
    <property type="molecule type" value="Genomic_DNA"/>
</dbReference>
<reference evidence="11" key="1">
    <citation type="submission" date="2017-01" db="EMBL/GenBank/DDBJ databases">
        <authorList>
            <person name="Wang Y."/>
            <person name="White M."/>
            <person name="Kvist S."/>
            <person name="Moncalvo J.-M."/>
        </authorList>
    </citation>
    <scope>NUCLEOTIDE SEQUENCE [LARGE SCALE GENOMIC DNA]</scope>
    <source>
        <strain evidence="11">ID-206-W2</strain>
    </source>
</reference>
<evidence type="ECO:0000256" key="4">
    <source>
        <dbReference type="ARBA" id="ARBA00022490"/>
    </source>
</evidence>
<comment type="subcellular location">
    <subcellularLocation>
        <location evidence="2">Cytoplasm</location>
        <location evidence="2">Cytosol</location>
    </subcellularLocation>
</comment>
<dbReference type="Pfam" id="PF00266">
    <property type="entry name" value="Aminotran_5"/>
    <property type="match status" value="1"/>
</dbReference>
<sequence>MGSPRNSEMNRTLIHTDAAQAIGKKRVDVSELGVDYLIIVGHKIYGPRIGALYTKSRSKCTPVYPVVHGADQEGGFRPGTENTPMIAGLGAKFSLLSAMGMSPENISTSLRFSVGRETNYSHIDIFVKTYWDVVLSIVKSEV</sequence>
<dbReference type="SUPFAM" id="SSF53383">
    <property type="entry name" value="PLP-dependent transferases"/>
    <property type="match status" value="1"/>
</dbReference>
<organism evidence="10 11">
    <name type="scientific">Smittium culicis</name>
    <dbReference type="NCBI Taxonomy" id="133412"/>
    <lineage>
        <taxon>Eukaryota</taxon>
        <taxon>Fungi</taxon>
        <taxon>Fungi incertae sedis</taxon>
        <taxon>Zoopagomycota</taxon>
        <taxon>Kickxellomycotina</taxon>
        <taxon>Harpellomycetes</taxon>
        <taxon>Harpellales</taxon>
        <taxon>Legeriomycetaceae</taxon>
        <taxon>Smittium</taxon>
    </lineage>
</organism>
<dbReference type="Gene3D" id="3.40.640.10">
    <property type="entry name" value="Type I PLP-dependent aspartate aminotransferase-like (Major domain)"/>
    <property type="match status" value="1"/>
</dbReference>
<dbReference type="OrthoDB" id="10250117at2759"/>
<feature type="domain" description="Aminotransferase class V" evidence="9">
    <location>
        <begin position="11"/>
        <end position="102"/>
    </location>
</feature>
<proteinExistence type="predicted"/>
<dbReference type="InterPro" id="IPR015422">
    <property type="entry name" value="PyrdxlP-dep_Trfase_small"/>
</dbReference>
<dbReference type="GO" id="GO:0005829">
    <property type="term" value="C:cytosol"/>
    <property type="evidence" value="ECO:0007669"/>
    <property type="project" value="UniProtKB-SubCell"/>
</dbReference>
<dbReference type="EC" id="4.4.1.16" evidence="7"/>
<evidence type="ECO:0000256" key="6">
    <source>
        <dbReference type="ARBA" id="ARBA00037407"/>
    </source>
</evidence>
<evidence type="ECO:0000256" key="1">
    <source>
        <dbReference type="ARBA" id="ARBA00001933"/>
    </source>
</evidence>
<dbReference type="InterPro" id="IPR015424">
    <property type="entry name" value="PyrdxlP-dep_Trfase"/>
</dbReference>
<dbReference type="GO" id="GO:0009000">
    <property type="term" value="F:selenocysteine lyase activity"/>
    <property type="evidence" value="ECO:0007669"/>
    <property type="project" value="UniProtKB-EC"/>
</dbReference>
<evidence type="ECO:0000256" key="2">
    <source>
        <dbReference type="ARBA" id="ARBA00004514"/>
    </source>
</evidence>
<evidence type="ECO:0000313" key="11">
    <source>
        <dbReference type="Proteomes" id="UP000187429"/>
    </source>
</evidence>
<dbReference type="Proteomes" id="UP000187429">
    <property type="component" value="Unassembled WGS sequence"/>
</dbReference>
<keyword evidence="4" id="KW-0963">Cytoplasm</keyword>
<comment type="cofactor">
    <cofactor evidence="1">
        <name>pyridoxal 5'-phosphate</name>
        <dbReference type="ChEBI" id="CHEBI:597326"/>
    </cofactor>
</comment>
<dbReference type="PANTHER" id="PTHR11601:SF62">
    <property type="entry name" value="SELENOCYSTEINE LYASE"/>
    <property type="match status" value="1"/>
</dbReference>
<dbReference type="GO" id="GO:0016740">
    <property type="term" value="F:transferase activity"/>
    <property type="evidence" value="ECO:0007669"/>
    <property type="project" value="UniProtKB-KW"/>
</dbReference>
<accession>A0A1R1XFG3</accession>
<evidence type="ECO:0000256" key="8">
    <source>
        <dbReference type="ARBA" id="ARBA00040554"/>
    </source>
</evidence>
<name>A0A1R1XFG3_9FUNG</name>
<evidence type="ECO:0000256" key="5">
    <source>
        <dbReference type="ARBA" id="ARBA00022679"/>
    </source>
</evidence>
<dbReference type="AlphaFoldDB" id="A0A1R1XFG3"/>
<keyword evidence="10" id="KW-0456">Lyase</keyword>
<dbReference type="InterPro" id="IPR015421">
    <property type="entry name" value="PyrdxlP-dep_Trfase_major"/>
</dbReference>
<dbReference type="PANTHER" id="PTHR11601">
    <property type="entry name" value="CYSTEINE DESULFURYLASE FAMILY MEMBER"/>
    <property type="match status" value="1"/>
</dbReference>